<keyword evidence="4 7" id="KW-0812">Transmembrane</keyword>
<comment type="similarity">
    <text evidence="2">Belongs to the UPF0410 family.</text>
</comment>
<evidence type="ECO:0000256" key="2">
    <source>
        <dbReference type="ARBA" id="ARBA00011006"/>
    </source>
</evidence>
<dbReference type="AlphaFoldDB" id="A0A2S8FEP8"/>
<gene>
    <name evidence="8" type="ORF">C5Y96_14385</name>
</gene>
<evidence type="ECO:0000256" key="3">
    <source>
        <dbReference type="ARBA" id="ARBA00022475"/>
    </source>
</evidence>
<evidence type="ECO:0000256" key="7">
    <source>
        <dbReference type="SAM" id="Phobius"/>
    </source>
</evidence>
<dbReference type="Pfam" id="PF04226">
    <property type="entry name" value="Transgly_assoc"/>
    <property type="match status" value="1"/>
</dbReference>
<evidence type="ECO:0000256" key="1">
    <source>
        <dbReference type="ARBA" id="ARBA00004651"/>
    </source>
</evidence>
<comment type="subcellular location">
    <subcellularLocation>
        <location evidence="1">Cell membrane</location>
        <topology evidence="1">Multi-pass membrane protein</topology>
    </subcellularLocation>
</comment>
<dbReference type="GO" id="GO:0005886">
    <property type="term" value="C:plasma membrane"/>
    <property type="evidence" value="ECO:0007669"/>
    <property type="project" value="UniProtKB-SubCell"/>
</dbReference>
<organism evidence="8 9">
    <name type="scientific">Blastopirellula marina</name>
    <dbReference type="NCBI Taxonomy" id="124"/>
    <lineage>
        <taxon>Bacteria</taxon>
        <taxon>Pseudomonadati</taxon>
        <taxon>Planctomycetota</taxon>
        <taxon>Planctomycetia</taxon>
        <taxon>Pirellulales</taxon>
        <taxon>Pirellulaceae</taxon>
        <taxon>Blastopirellula</taxon>
    </lineage>
</organism>
<evidence type="ECO:0000256" key="5">
    <source>
        <dbReference type="ARBA" id="ARBA00022989"/>
    </source>
</evidence>
<feature type="transmembrane region" description="Helical" evidence="7">
    <location>
        <begin position="60"/>
        <end position="80"/>
    </location>
</feature>
<sequence>MGIISWIVFGLIAGALAKFLFPGDDPGGCIVTIIIGVIGAIVGGFIMTQLGYGTVTGFNLYSFGVAILGSMVVLAIYRVLISGKAK</sequence>
<evidence type="ECO:0000256" key="4">
    <source>
        <dbReference type="ARBA" id="ARBA00022692"/>
    </source>
</evidence>
<keyword evidence="6 7" id="KW-0472">Membrane</keyword>
<dbReference type="PANTHER" id="PTHR33884">
    <property type="entry name" value="UPF0410 PROTEIN YMGE"/>
    <property type="match status" value="1"/>
</dbReference>
<feature type="transmembrane region" description="Helical" evidence="7">
    <location>
        <begin position="28"/>
        <end position="48"/>
    </location>
</feature>
<reference evidence="8 9" key="1">
    <citation type="submission" date="2018-02" db="EMBL/GenBank/DDBJ databases">
        <title>Comparative genomes isolates from brazilian mangrove.</title>
        <authorList>
            <person name="Araujo J.E."/>
            <person name="Taketani R.G."/>
            <person name="Silva M.C.P."/>
            <person name="Loureco M.V."/>
            <person name="Andreote F.D."/>
        </authorList>
    </citation>
    <scope>NUCLEOTIDE SEQUENCE [LARGE SCALE GENOMIC DNA]</scope>
    <source>
        <strain evidence="8 9">HEX-2 MGV</strain>
    </source>
</reference>
<comment type="caution">
    <text evidence="8">The sequence shown here is derived from an EMBL/GenBank/DDBJ whole genome shotgun (WGS) entry which is preliminary data.</text>
</comment>
<dbReference type="EMBL" id="PUIA01000038">
    <property type="protein sequence ID" value="PQO30651.1"/>
    <property type="molecule type" value="Genomic_DNA"/>
</dbReference>
<evidence type="ECO:0000313" key="9">
    <source>
        <dbReference type="Proteomes" id="UP000240009"/>
    </source>
</evidence>
<dbReference type="RefSeq" id="WP_105354575.1">
    <property type="nucleotide sequence ID" value="NZ_PUIA01000038.1"/>
</dbReference>
<accession>A0A2S8FEP8</accession>
<name>A0A2S8FEP8_9BACT</name>
<proteinExistence type="inferred from homology"/>
<keyword evidence="3" id="KW-1003">Cell membrane</keyword>
<dbReference type="Proteomes" id="UP000240009">
    <property type="component" value="Unassembled WGS sequence"/>
</dbReference>
<protein>
    <submittedName>
        <fullName evidence="8">GlsB/YeaQ/YmgE family stress response membrane protein</fullName>
    </submittedName>
</protein>
<feature type="transmembrane region" description="Helical" evidence="7">
    <location>
        <begin position="6"/>
        <end position="21"/>
    </location>
</feature>
<dbReference type="OrthoDB" id="290170at2"/>
<dbReference type="InterPro" id="IPR007341">
    <property type="entry name" value="Transgly_assoc"/>
</dbReference>
<evidence type="ECO:0000313" key="8">
    <source>
        <dbReference type="EMBL" id="PQO30651.1"/>
    </source>
</evidence>
<dbReference type="PANTHER" id="PTHR33884:SF3">
    <property type="entry name" value="UPF0410 PROTEIN YMGE"/>
    <property type="match status" value="1"/>
</dbReference>
<keyword evidence="5 7" id="KW-1133">Transmembrane helix</keyword>
<evidence type="ECO:0000256" key="6">
    <source>
        <dbReference type="ARBA" id="ARBA00023136"/>
    </source>
</evidence>